<name>A0A067NBX7_PLEO1</name>
<feature type="chain" id="PRO_5001646455" description="Lectin" evidence="1">
    <location>
        <begin position="21"/>
        <end position="376"/>
    </location>
</feature>
<organism evidence="2 3">
    <name type="scientific">Pleurotus ostreatus (strain PC15)</name>
    <name type="common">Oyster mushroom</name>
    <dbReference type="NCBI Taxonomy" id="1137138"/>
    <lineage>
        <taxon>Eukaryota</taxon>
        <taxon>Fungi</taxon>
        <taxon>Dikarya</taxon>
        <taxon>Basidiomycota</taxon>
        <taxon>Agaricomycotina</taxon>
        <taxon>Agaricomycetes</taxon>
        <taxon>Agaricomycetidae</taxon>
        <taxon>Agaricales</taxon>
        <taxon>Pleurotineae</taxon>
        <taxon>Pleurotaceae</taxon>
        <taxon>Pleurotus</taxon>
    </lineage>
</organism>
<dbReference type="OrthoDB" id="10036721at2759"/>
<gene>
    <name evidence="2" type="ORF">PLEOSDRAFT_1106467</name>
</gene>
<dbReference type="EMBL" id="KL198010">
    <property type="protein sequence ID" value="KDQ25548.1"/>
    <property type="molecule type" value="Genomic_DNA"/>
</dbReference>
<dbReference type="HOGENOM" id="CLU_041807_0_0_1"/>
<keyword evidence="1" id="KW-0732">Signal</keyword>
<dbReference type="Proteomes" id="UP000027073">
    <property type="component" value="Unassembled WGS sequence"/>
</dbReference>
<protein>
    <recommendedName>
        <fullName evidence="4">Lectin</fullName>
    </recommendedName>
</protein>
<dbReference type="InParanoid" id="A0A067NBX7"/>
<dbReference type="VEuPathDB" id="FungiDB:PLEOSDRAFT_1106467"/>
<evidence type="ECO:0008006" key="4">
    <source>
        <dbReference type="Google" id="ProtNLM"/>
    </source>
</evidence>
<accession>A0A067NBX7</accession>
<dbReference type="Gene3D" id="2.60.120.260">
    <property type="entry name" value="Galactose-binding domain-like"/>
    <property type="match status" value="2"/>
</dbReference>
<reference evidence="3" key="1">
    <citation type="journal article" date="2014" name="Proc. Natl. Acad. Sci. U.S.A.">
        <title>Extensive sampling of basidiomycete genomes demonstrates inadequacy of the white-rot/brown-rot paradigm for wood decay fungi.</title>
        <authorList>
            <person name="Riley R."/>
            <person name="Salamov A.A."/>
            <person name="Brown D.W."/>
            <person name="Nagy L.G."/>
            <person name="Floudas D."/>
            <person name="Held B.W."/>
            <person name="Levasseur A."/>
            <person name="Lombard V."/>
            <person name="Morin E."/>
            <person name="Otillar R."/>
            <person name="Lindquist E.A."/>
            <person name="Sun H."/>
            <person name="LaButti K.M."/>
            <person name="Schmutz J."/>
            <person name="Jabbour D."/>
            <person name="Luo H."/>
            <person name="Baker S.E."/>
            <person name="Pisabarro A.G."/>
            <person name="Walton J.D."/>
            <person name="Blanchette R.A."/>
            <person name="Henrissat B."/>
            <person name="Martin F."/>
            <person name="Cullen D."/>
            <person name="Hibbett D.S."/>
            <person name="Grigoriev I.V."/>
        </authorList>
    </citation>
    <scope>NUCLEOTIDE SEQUENCE [LARGE SCALE GENOMIC DNA]</scope>
    <source>
        <strain evidence="3">PC15</strain>
    </source>
</reference>
<dbReference type="STRING" id="1137138.A0A067NBX7"/>
<sequence length="376" mass="40610">MVVQGLLAILLVFGLVGVVAQHPGCTTPPAPFDNSTCPATALPRVMEPVNLSIAKWIWTGENAVPRGDNPTGPRAFRKNFTSACGKCAISAKILIAADNEYKLFVNGHPAGSGSSFTNADVYYTALEPASNLFAIEATNTGGPAGLIAAILVQYSDGSSETLITDETWRTVLSSPKDFQLPTVDDRTWSFAAFQGQSGVAPWGKTVIPQALDIANSSFIWVGKQNNATGQTSKGSRAFRKTIVTPGCTKRAVAANVLLNVDNELAFFVNGQKVEWRQHWWIGRAYYIPRPTLRPDVNVFAVNGTNGGGPASVIATIHISYDDGTFDIIRTDETWKASLTVPNDFASPTLDDSTWTNATNLGFWGRKPWRQIKFPKA</sequence>
<evidence type="ECO:0000313" key="2">
    <source>
        <dbReference type="EMBL" id="KDQ25548.1"/>
    </source>
</evidence>
<feature type="signal peptide" evidence="1">
    <location>
        <begin position="1"/>
        <end position="20"/>
    </location>
</feature>
<evidence type="ECO:0000256" key="1">
    <source>
        <dbReference type="SAM" id="SignalP"/>
    </source>
</evidence>
<dbReference type="AlphaFoldDB" id="A0A067NBX7"/>
<evidence type="ECO:0000313" key="3">
    <source>
        <dbReference type="Proteomes" id="UP000027073"/>
    </source>
</evidence>
<proteinExistence type="predicted"/>